<evidence type="ECO:0000313" key="2">
    <source>
        <dbReference type="EMBL" id="SEP61586.1"/>
    </source>
</evidence>
<gene>
    <name evidence="2" type="ORF">SAMN05444359_101250</name>
</gene>
<evidence type="ECO:0000256" key="1">
    <source>
        <dbReference type="SAM" id="SignalP"/>
    </source>
</evidence>
<accession>A0A1H8ZB14</accession>
<evidence type="ECO:0000313" key="3">
    <source>
        <dbReference type="Proteomes" id="UP000199021"/>
    </source>
</evidence>
<dbReference type="OrthoDB" id="1493204at2"/>
<keyword evidence="3" id="KW-1185">Reference proteome</keyword>
<proteinExistence type="predicted"/>
<dbReference type="EMBL" id="FOFB01000001">
    <property type="protein sequence ID" value="SEP61586.1"/>
    <property type="molecule type" value="Genomic_DNA"/>
</dbReference>
<dbReference type="AlphaFoldDB" id="A0A1H8ZB14"/>
<reference evidence="3" key="1">
    <citation type="submission" date="2016-10" db="EMBL/GenBank/DDBJ databases">
        <authorList>
            <person name="Varghese N."/>
            <person name="Submissions S."/>
        </authorList>
    </citation>
    <scope>NUCLEOTIDE SEQUENCE [LARGE SCALE GENOMIC DNA]</scope>
    <source>
        <strain evidence="3">DSM 24740</strain>
    </source>
</reference>
<keyword evidence="1" id="KW-0732">Signal</keyword>
<dbReference type="InParanoid" id="A0A1H8ZB14"/>
<name>A0A1H8ZB14_9BACT</name>
<dbReference type="RefSeq" id="WP_090164977.1">
    <property type="nucleotide sequence ID" value="NZ_FOFB01000001.1"/>
</dbReference>
<sequence>MRSFFTLSLLLAVSSLFGQFTGGLSPQADSVVVQDSSRWAPLLVASHWCEKTKDSREGYVLTLDLNENFTEDAGQQPNRKFQFMRGRWVLDTVEQTITLAIDGLMSGGSLHQRYLRGRDYFIVYDIISLTTEKLELKDRLTGKRRDFNRTEAEEFKDPMINEPAKLELPQIKGGLKIPGGWG</sequence>
<dbReference type="Proteomes" id="UP000199021">
    <property type="component" value="Unassembled WGS sequence"/>
</dbReference>
<organism evidence="2 3">
    <name type="scientific">Neolewinella agarilytica</name>
    <dbReference type="NCBI Taxonomy" id="478744"/>
    <lineage>
        <taxon>Bacteria</taxon>
        <taxon>Pseudomonadati</taxon>
        <taxon>Bacteroidota</taxon>
        <taxon>Saprospiria</taxon>
        <taxon>Saprospirales</taxon>
        <taxon>Lewinellaceae</taxon>
        <taxon>Neolewinella</taxon>
    </lineage>
</organism>
<feature type="chain" id="PRO_5011565581" evidence="1">
    <location>
        <begin position="19"/>
        <end position="182"/>
    </location>
</feature>
<feature type="signal peptide" evidence="1">
    <location>
        <begin position="1"/>
        <end position="18"/>
    </location>
</feature>
<protein>
    <submittedName>
        <fullName evidence="2">Uncharacterized protein</fullName>
    </submittedName>
</protein>